<feature type="region of interest" description="Disordered" evidence="1">
    <location>
        <begin position="95"/>
        <end position="119"/>
    </location>
</feature>
<keyword evidence="2" id="KW-0732">Signal</keyword>
<evidence type="ECO:0000256" key="1">
    <source>
        <dbReference type="SAM" id="MobiDB-lite"/>
    </source>
</evidence>
<evidence type="ECO:0008006" key="5">
    <source>
        <dbReference type="Google" id="ProtNLM"/>
    </source>
</evidence>
<evidence type="ECO:0000256" key="2">
    <source>
        <dbReference type="SAM" id="SignalP"/>
    </source>
</evidence>
<comment type="caution">
    <text evidence="3">The sequence shown here is derived from an EMBL/GenBank/DDBJ whole genome shotgun (WGS) entry which is preliminary data.</text>
</comment>
<feature type="compositionally biased region" description="Polar residues" evidence="1">
    <location>
        <begin position="103"/>
        <end position="113"/>
    </location>
</feature>
<gene>
    <name evidence="3" type="ORF">CEXT_136511</name>
</gene>
<evidence type="ECO:0000313" key="4">
    <source>
        <dbReference type="Proteomes" id="UP001054945"/>
    </source>
</evidence>
<dbReference type="AlphaFoldDB" id="A0AAV4U2D4"/>
<sequence>MVCNPRNRFRFRRILFLVAVCRGWGRETVCVGGNDFVGICDVVDVADTLRSLTDAYTPRCGSSLKKKHKNPSPKHNTFQPFTIFQLRTRNPKLTRNEDRERQNLQAISGSPSCRSEHGERQVEVKVAGPICRLICIPARP</sequence>
<proteinExistence type="predicted"/>
<evidence type="ECO:0000313" key="3">
    <source>
        <dbReference type="EMBL" id="GIY51907.1"/>
    </source>
</evidence>
<protein>
    <recommendedName>
        <fullName evidence="5">Secreted protein</fullName>
    </recommendedName>
</protein>
<dbReference type="Proteomes" id="UP001054945">
    <property type="component" value="Unassembled WGS sequence"/>
</dbReference>
<keyword evidence="4" id="KW-1185">Reference proteome</keyword>
<accession>A0AAV4U2D4</accession>
<name>A0AAV4U2D4_CAEEX</name>
<feature type="chain" id="PRO_5043685867" description="Secreted protein" evidence="2">
    <location>
        <begin position="26"/>
        <end position="140"/>
    </location>
</feature>
<dbReference type="EMBL" id="BPLR01012174">
    <property type="protein sequence ID" value="GIY51907.1"/>
    <property type="molecule type" value="Genomic_DNA"/>
</dbReference>
<organism evidence="3 4">
    <name type="scientific">Caerostris extrusa</name>
    <name type="common">Bark spider</name>
    <name type="synonym">Caerostris bankana</name>
    <dbReference type="NCBI Taxonomy" id="172846"/>
    <lineage>
        <taxon>Eukaryota</taxon>
        <taxon>Metazoa</taxon>
        <taxon>Ecdysozoa</taxon>
        <taxon>Arthropoda</taxon>
        <taxon>Chelicerata</taxon>
        <taxon>Arachnida</taxon>
        <taxon>Araneae</taxon>
        <taxon>Araneomorphae</taxon>
        <taxon>Entelegynae</taxon>
        <taxon>Araneoidea</taxon>
        <taxon>Araneidae</taxon>
        <taxon>Caerostris</taxon>
    </lineage>
</organism>
<feature type="signal peptide" evidence="2">
    <location>
        <begin position="1"/>
        <end position="25"/>
    </location>
</feature>
<reference evidence="3 4" key="1">
    <citation type="submission" date="2021-06" db="EMBL/GenBank/DDBJ databases">
        <title>Caerostris extrusa draft genome.</title>
        <authorList>
            <person name="Kono N."/>
            <person name="Arakawa K."/>
        </authorList>
    </citation>
    <scope>NUCLEOTIDE SEQUENCE [LARGE SCALE GENOMIC DNA]</scope>
</reference>